<proteinExistence type="predicted"/>
<dbReference type="EMBL" id="CP098248">
    <property type="protein sequence ID" value="WAV96848.1"/>
    <property type="molecule type" value="Genomic_DNA"/>
</dbReference>
<evidence type="ECO:0000313" key="3">
    <source>
        <dbReference type="Proteomes" id="UP001164794"/>
    </source>
</evidence>
<dbReference type="RefSeq" id="WP_269264326.1">
    <property type="nucleotide sequence ID" value="NZ_CP098248.1"/>
</dbReference>
<evidence type="ECO:0000256" key="1">
    <source>
        <dbReference type="SAM" id="MobiDB-lite"/>
    </source>
</evidence>
<dbReference type="Proteomes" id="UP001164794">
    <property type="component" value="Chromosome"/>
</dbReference>
<keyword evidence="3" id="KW-1185">Reference proteome</keyword>
<organism evidence="2 3">
    <name type="scientific">Oxalobacter aliiformigenes</name>
    <dbReference type="NCBI Taxonomy" id="2946593"/>
    <lineage>
        <taxon>Bacteria</taxon>
        <taxon>Pseudomonadati</taxon>
        <taxon>Pseudomonadota</taxon>
        <taxon>Betaproteobacteria</taxon>
        <taxon>Burkholderiales</taxon>
        <taxon>Oxalobacteraceae</taxon>
        <taxon>Oxalobacter</taxon>
    </lineage>
</organism>
<protein>
    <submittedName>
        <fullName evidence="2">Uncharacterized protein</fullName>
    </submittedName>
</protein>
<reference evidence="2" key="1">
    <citation type="journal article" date="2022" name="Front. Microbiol.">
        <title>New perspectives on an old grouping: The genomic and phenotypic variability of Oxalobacter formigenes and the implications for calcium oxalate stone prevention.</title>
        <authorList>
            <person name="Chmiel J.A."/>
            <person name="Carr C."/>
            <person name="Stuivenberg G.A."/>
            <person name="Venema R."/>
            <person name="Chanyi R.M."/>
            <person name="Al K.F."/>
            <person name="Giguere D."/>
            <person name="Say H."/>
            <person name="Akouris P.P."/>
            <person name="Dominguez Romero S.A."/>
            <person name="Kwong A."/>
            <person name="Tai V."/>
            <person name="Koval S.F."/>
            <person name="Razvi H."/>
            <person name="Bjazevic J."/>
            <person name="Burton J.P."/>
        </authorList>
    </citation>
    <scope>NUCLEOTIDE SEQUENCE</scope>
    <source>
        <strain evidence="2">HOxNP-1</strain>
    </source>
</reference>
<name>A0ABY7JGW5_9BURK</name>
<feature type="region of interest" description="Disordered" evidence="1">
    <location>
        <begin position="44"/>
        <end position="83"/>
    </location>
</feature>
<feature type="compositionally biased region" description="Polar residues" evidence="1">
    <location>
        <begin position="1"/>
        <end position="22"/>
    </location>
</feature>
<feature type="region of interest" description="Disordered" evidence="1">
    <location>
        <begin position="1"/>
        <end position="24"/>
    </location>
</feature>
<accession>A0ABY7JGW5</accession>
<sequence>MTAMTEPSTPPRHSTQAPTRTSIARAHPHALWLWLWFGSRSMAPSPAPPCTGNRTAPGYDPCNRTITNRKSASRISGQPETTG</sequence>
<evidence type="ECO:0000313" key="2">
    <source>
        <dbReference type="EMBL" id="WAV96848.1"/>
    </source>
</evidence>
<feature type="compositionally biased region" description="Polar residues" evidence="1">
    <location>
        <begin position="64"/>
        <end position="83"/>
    </location>
</feature>
<gene>
    <name evidence="2" type="ORF">NB645_08495</name>
</gene>